<evidence type="ECO:0000256" key="5">
    <source>
        <dbReference type="ARBA" id="ARBA00022723"/>
    </source>
</evidence>
<dbReference type="AlphaFoldDB" id="A0A226ETU5"/>
<evidence type="ECO:0000256" key="4">
    <source>
        <dbReference type="ARBA" id="ARBA00022722"/>
    </source>
</evidence>
<evidence type="ECO:0000256" key="1">
    <source>
        <dbReference type="ARBA" id="ARBA00001968"/>
    </source>
</evidence>
<accession>A0A226ETU5</accession>
<dbReference type="Pfam" id="PF26138">
    <property type="entry name" value="DUF8040"/>
    <property type="match status" value="1"/>
</dbReference>
<dbReference type="InterPro" id="IPR027806">
    <property type="entry name" value="HARBI1_dom"/>
</dbReference>
<dbReference type="InterPro" id="IPR058353">
    <property type="entry name" value="DUF8040"/>
</dbReference>
<dbReference type="Proteomes" id="UP000198287">
    <property type="component" value="Unassembled WGS sequence"/>
</dbReference>
<dbReference type="PANTHER" id="PTHR22930">
    <property type="match status" value="1"/>
</dbReference>
<evidence type="ECO:0000256" key="7">
    <source>
        <dbReference type="ARBA" id="ARBA00023242"/>
    </source>
</evidence>
<dbReference type="PANTHER" id="PTHR22930:SF269">
    <property type="entry name" value="NUCLEASE HARBI1-LIKE PROTEIN"/>
    <property type="match status" value="1"/>
</dbReference>
<gene>
    <name evidence="11" type="ORF">Fcan01_05697</name>
</gene>
<evidence type="ECO:0000256" key="3">
    <source>
        <dbReference type="ARBA" id="ARBA00006958"/>
    </source>
</evidence>
<keyword evidence="6" id="KW-0378">Hydrolase</keyword>
<evidence type="ECO:0000256" key="8">
    <source>
        <dbReference type="SAM" id="MobiDB-lite"/>
    </source>
</evidence>
<dbReference type="Pfam" id="PF13359">
    <property type="entry name" value="DDE_Tnp_4"/>
    <property type="match status" value="1"/>
</dbReference>
<organism evidence="11 12">
    <name type="scientific">Folsomia candida</name>
    <name type="common">Springtail</name>
    <dbReference type="NCBI Taxonomy" id="158441"/>
    <lineage>
        <taxon>Eukaryota</taxon>
        <taxon>Metazoa</taxon>
        <taxon>Ecdysozoa</taxon>
        <taxon>Arthropoda</taxon>
        <taxon>Hexapoda</taxon>
        <taxon>Collembola</taxon>
        <taxon>Entomobryomorpha</taxon>
        <taxon>Isotomoidea</taxon>
        <taxon>Isotomidae</taxon>
        <taxon>Proisotominae</taxon>
        <taxon>Folsomia</taxon>
    </lineage>
</organism>
<evidence type="ECO:0000259" key="9">
    <source>
        <dbReference type="Pfam" id="PF13359"/>
    </source>
</evidence>
<keyword evidence="5" id="KW-0479">Metal-binding</keyword>
<feature type="domain" description="DDE Tnp4" evidence="9">
    <location>
        <begin position="170"/>
        <end position="332"/>
    </location>
</feature>
<reference evidence="11 12" key="1">
    <citation type="submission" date="2015-12" db="EMBL/GenBank/DDBJ databases">
        <title>The genome of Folsomia candida.</title>
        <authorList>
            <person name="Faddeeva A."/>
            <person name="Derks M.F."/>
            <person name="Anvar Y."/>
            <person name="Smit S."/>
            <person name="Van Straalen N."/>
            <person name="Roelofs D."/>
        </authorList>
    </citation>
    <scope>NUCLEOTIDE SEQUENCE [LARGE SCALE GENOMIC DNA]</scope>
    <source>
        <strain evidence="11 12">VU population</strain>
        <tissue evidence="11">Whole body</tissue>
    </source>
</reference>
<evidence type="ECO:0000313" key="12">
    <source>
        <dbReference type="Proteomes" id="UP000198287"/>
    </source>
</evidence>
<feature type="domain" description="DUF8040" evidence="10">
    <location>
        <begin position="44"/>
        <end position="135"/>
    </location>
</feature>
<evidence type="ECO:0000256" key="6">
    <source>
        <dbReference type="ARBA" id="ARBA00022801"/>
    </source>
</evidence>
<evidence type="ECO:0000259" key="10">
    <source>
        <dbReference type="Pfam" id="PF26138"/>
    </source>
</evidence>
<proteinExistence type="inferred from homology"/>
<dbReference type="GO" id="GO:0005634">
    <property type="term" value="C:nucleus"/>
    <property type="evidence" value="ECO:0007669"/>
    <property type="project" value="UniProtKB-SubCell"/>
</dbReference>
<evidence type="ECO:0000313" key="11">
    <source>
        <dbReference type="EMBL" id="OXA60036.1"/>
    </source>
</evidence>
<keyword evidence="12" id="KW-1185">Reference proteome</keyword>
<dbReference type="GO" id="GO:0046872">
    <property type="term" value="F:metal ion binding"/>
    <property type="evidence" value="ECO:0007669"/>
    <property type="project" value="UniProtKB-KW"/>
</dbReference>
<dbReference type="EMBL" id="LNIX01000002">
    <property type="protein sequence ID" value="OXA60036.1"/>
    <property type="molecule type" value="Genomic_DNA"/>
</dbReference>
<feature type="region of interest" description="Disordered" evidence="8">
    <location>
        <begin position="346"/>
        <end position="373"/>
    </location>
</feature>
<comment type="subcellular location">
    <subcellularLocation>
        <location evidence="2">Nucleus</location>
    </subcellularLocation>
</comment>
<comment type="cofactor">
    <cofactor evidence="1">
        <name>a divalent metal cation</name>
        <dbReference type="ChEBI" id="CHEBI:60240"/>
    </cofactor>
</comment>
<comment type="caution">
    <text evidence="11">The sequence shown here is derived from an EMBL/GenBank/DDBJ whole genome shotgun (WGS) entry which is preliminary data.</text>
</comment>
<sequence>MPAPDRRLIAKIMILRKLRRKLKRKVRGAAIRPIFWNRVDQGDSVLMKELREDPHYHHRYFRMNMENFDQILMLISGEITGKMTHSRPISVEEKLGITLRFLATGASQISLSFSYRISPSSVSKILREVLKAIVKIFGPIHLPPPTTDQWINNEIGFRTRWNFPNCVGAVDGKHCRIQAPNFTGSTYHNYKGFFSIVLTAVVDHQYKFSAVDIGASGSQSDGGVFGRSEIGRRLENGKLGLPEAKIVGPHLQPHVIVADDAFALKPYMMKPFPGKFLTLERRIYNYRLSRARNVSENAFGMLAARWRIFHTPIVASLDLTRLVIQAAVILHNFLIDKQDMNTITADSDDGNTTGNWRETTTGDTGMISLRQQGSNNRRQEAVVVRDRFLEYFNSNEGSVSWQMSRIS</sequence>
<dbReference type="GO" id="GO:0016787">
    <property type="term" value="F:hydrolase activity"/>
    <property type="evidence" value="ECO:0007669"/>
    <property type="project" value="UniProtKB-KW"/>
</dbReference>
<evidence type="ECO:0000256" key="2">
    <source>
        <dbReference type="ARBA" id="ARBA00004123"/>
    </source>
</evidence>
<dbReference type="InterPro" id="IPR045249">
    <property type="entry name" value="HARBI1-like"/>
</dbReference>
<dbReference type="OMA" id="WNFIHCI"/>
<comment type="similarity">
    <text evidence="3">Belongs to the HARBI1 family.</text>
</comment>
<dbReference type="GO" id="GO:0004518">
    <property type="term" value="F:nuclease activity"/>
    <property type="evidence" value="ECO:0007669"/>
    <property type="project" value="UniProtKB-KW"/>
</dbReference>
<keyword evidence="7" id="KW-0539">Nucleus</keyword>
<dbReference type="OrthoDB" id="6581217at2759"/>
<protein>
    <submittedName>
        <fullName evidence="11">Putative nuclease HARBI1</fullName>
    </submittedName>
</protein>
<keyword evidence="4" id="KW-0540">Nuclease</keyword>
<name>A0A226ETU5_FOLCA</name>